<dbReference type="Gene3D" id="3.30.70.920">
    <property type="match status" value="1"/>
</dbReference>
<dbReference type="InterPro" id="IPR036388">
    <property type="entry name" value="WH-like_DNA-bd_sf"/>
</dbReference>
<accession>A0A9E7ZTD0</accession>
<dbReference type="InterPro" id="IPR036390">
    <property type="entry name" value="WH_DNA-bd_sf"/>
</dbReference>
<evidence type="ECO:0000256" key="2">
    <source>
        <dbReference type="ARBA" id="ARBA00023125"/>
    </source>
</evidence>
<evidence type="ECO:0000259" key="4">
    <source>
        <dbReference type="PROSITE" id="PS50956"/>
    </source>
</evidence>
<dbReference type="SUPFAM" id="SSF54909">
    <property type="entry name" value="Dimeric alpha+beta barrel"/>
    <property type="match status" value="1"/>
</dbReference>
<dbReference type="SMART" id="SM00344">
    <property type="entry name" value="HTH_ASNC"/>
    <property type="match status" value="1"/>
</dbReference>
<proteinExistence type="predicted"/>
<evidence type="ECO:0000256" key="3">
    <source>
        <dbReference type="ARBA" id="ARBA00023163"/>
    </source>
</evidence>
<dbReference type="InterPro" id="IPR011008">
    <property type="entry name" value="Dimeric_a/b-barrel"/>
</dbReference>
<dbReference type="Gene3D" id="1.10.10.10">
    <property type="entry name" value="Winged helix-like DNA-binding domain superfamily/Winged helix DNA-binding domain"/>
    <property type="match status" value="1"/>
</dbReference>
<dbReference type="AlphaFoldDB" id="A0A9E7ZTD0"/>
<dbReference type="GO" id="GO:0043565">
    <property type="term" value="F:sequence-specific DNA binding"/>
    <property type="evidence" value="ECO:0007669"/>
    <property type="project" value="InterPro"/>
</dbReference>
<dbReference type="InterPro" id="IPR019887">
    <property type="entry name" value="Tscrpt_reg_AsnC/Lrp_C"/>
</dbReference>
<evidence type="ECO:0000256" key="1">
    <source>
        <dbReference type="ARBA" id="ARBA00023015"/>
    </source>
</evidence>
<name>A0A9E7ZTD0_9HYPH</name>
<keyword evidence="1" id="KW-0805">Transcription regulation</keyword>
<reference evidence="5" key="1">
    <citation type="submission" date="2022-08" db="EMBL/GenBank/DDBJ databases">
        <title>Complete Genome Sequences of 2 Bosea sp. soil isolates.</title>
        <authorList>
            <person name="Alvarez Arevalo M."/>
            <person name="Sterndorff E.B."/>
            <person name="Faurdal D."/>
            <person name="Joergensen T.S."/>
            <person name="Weber T."/>
        </authorList>
    </citation>
    <scope>NUCLEOTIDE SEQUENCE</scope>
    <source>
        <strain evidence="5">NBC_00436</strain>
    </source>
</reference>
<dbReference type="Pfam" id="PF01037">
    <property type="entry name" value="AsnC_trans_reg"/>
    <property type="match status" value="1"/>
</dbReference>
<keyword evidence="3" id="KW-0804">Transcription</keyword>
<dbReference type="PROSITE" id="PS50956">
    <property type="entry name" value="HTH_ASNC_2"/>
    <property type="match status" value="1"/>
</dbReference>
<dbReference type="InterPro" id="IPR000485">
    <property type="entry name" value="AsnC-type_HTH_dom"/>
</dbReference>
<dbReference type="EMBL" id="CP102774">
    <property type="protein sequence ID" value="UZF86736.1"/>
    <property type="molecule type" value="Genomic_DNA"/>
</dbReference>
<dbReference type="GO" id="GO:0005829">
    <property type="term" value="C:cytosol"/>
    <property type="evidence" value="ECO:0007669"/>
    <property type="project" value="TreeGrafter"/>
</dbReference>
<dbReference type="PRINTS" id="PR00033">
    <property type="entry name" value="HTHASNC"/>
</dbReference>
<dbReference type="PANTHER" id="PTHR30154">
    <property type="entry name" value="LEUCINE-RESPONSIVE REGULATORY PROTEIN"/>
    <property type="match status" value="1"/>
</dbReference>
<organism evidence="5">
    <name type="scientific">Bosea sp. NBC_00436</name>
    <dbReference type="NCBI Taxonomy" id="2969620"/>
    <lineage>
        <taxon>Bacteria</taxon>
        <taxon>Pseudomonadati</taxon>
        <taxon>Pseudomonadota</taxon>
        <taxon>Alphaproteobacteria</taxon>
        <taxon>Hyphomicrobiales</taxon>
        <taxon>Boseaceae</taxon>
        <taxon>Bosea</taxon>
    </lineage>
</organism>
<evidence type="ECO:0000313" key="5">
    <source>
        <dbReference type="EMBL" id="UZF86736.1"/>
    </source>
</evidence>
<gene>
    <name evidence="5" type="ORF">NWE54_23750</name>
</gene>
<dbReference type="Pfam" id="PF13404">
    <property type="entry name" value="HTH_AsnC-type"/>
    <property type="match status" value="1"/>
</dbReference>
<dbReference type="PANTHER" id="PTHR30154:SF34">
    <property type="entry name" value="TRANSCRIPTIONAL REGULATOR AZLB"/>
    <property type="match status" value="1"/>
</dbReference>
<dbReference type="GO" id="GO:0043200">
    <property type="term" value="P:response to amino acid"/>
    <property type="evidence" value="ECO:0007669"/>
    <property type="project" value="TreeGrafter"/>
</dbReference>
<sequence length="153" mass="17003">MAKTIALDTFDYALLKEMQIDNQTPARVLAERVGLSQSAVLRRLRRLRAEKVITADVSVVSPEIMGVPVTVHVTVSIIQGSRTYGDFARKLQARPEVKHASYVTGDADFVLHLQVESMAAYAAFTREVFHDDPNVAEYHSYIAMREVVGRGAL</sequence>
<feature type="domain" description="HTH asnC-type" evidence="4">
    <location>
        <begin position="7"/>
        <end position="68"/>
    </location>
</feature>
<dbReference type="SUPFAM" id="SSF46785">
    <property type="entry name" value="Winged helix' DNA-binding domain"/>
    <property type="match status" value="1"/>
</dbReference>
<protein>
    <submittedName>
        <fullName evidence="5">Lrp/AsnC family transcriptional regulator</fullName>
    </submittedName>
</protein>
<dbReference type="InterPro" id="IPR019888">
    <property type="entry name" value="Tscrpt_reg_AsnC-like"/>
</dbReference>
<keyword evidence="2" id="KW-0238">DNA-binding</keyword>